<dbReference type="PANTHER" id="PTHR34222">
    <property type="entry name" value="GAG_PRE-INTEGRS DOMAIN-CONTAINING PROTEIN"/>
    <property type="match status" value="1"/>
</dbReference>
<accession>A0A5N5JQ86</accession>
<evidence type="ECO:0000313" key="2">
    <source>
        <dbReference type="EMBL" id="KAB5521558.1"/>
    </source>
</evidence>
<evidence type="ECO:0008006" key="4">
    <source>
        <dbReference type="Google" id="ProtNLM"/>
    </source>
</evidence>
<feature type="compositionally biased region" description="Polar residues" evidence="1">
    <location>
        <begin position="291"/>
        <end position="308"/>
    </location>
</feature>
<reference evidence="3" key="1">
    <citation type="journal article" date="2019" name="Gigascience">
        <title>De novo genome assembly of the endangered Acer yangbiense, a plant species with extremely small populations endemic to Yunnan Province, China.</title>
        <authorList>
            <person name="Yang J."/>
            <person name="Wariss H.M."/>
            <person name="Tao L."/>
            <person name="Zhang R."/>
            <person name="Yun Q."/>
            <person name="Hollingsworth P."/>
            <person name="Dao Z."/>
            <person name="Luo G."/>
            <person name="Guo H."/>
            <person name="Ma Y."/>
            <person name="Sun W."/>
        </authorList>
    </citation>
    <scope>NUCLEOTIDE SEQUENCE [LARGE SCALE GENOMIC DNA]</scope>
    <source>
        <strain evidence="3">cv. br00</strain>
    </source>
</reference>
<feature type="region of interest" description="Disordered" evidence="1">
    <location>
        <begin position="372"/>
        <end position="391"/>
    </location>
</feature>
<dbReference type="PANTHER" id="PTHR34222:SF43">
    <property type="entry name" value="RETROTRANSPOSON GAG DOMAIN-CONTAINING PROTEIN"/>
    <property type="match status" value="1"/>
</dbReference>
<dbReference type="Proteomes" id="UP000326939">
    <property type="component" value="Chromosome 16"/>
</dbReference>
<dbReference type="EMBL" id="VDCV01000016">
    <property type="protein sequence ID" value="KAB5521558.1"/>
    <property type="molecule type" value="Genomic_DNA"/>
</dbReference>
<proteinExistence type="predicted"/>
<dbReference type="AlphaFoldDB" id="A0A5N5JQ86"/>
<feature type="compositionally biased region" description="Polar residues" evidence="1">
    <location>
        <begin position="316"/>
        <end position="327"/>
    </location>
</feature>
<protein>
    <recommendedName>
        <fullName evidence="4">Retrotransposon Copia-like N-terminal domain-containing protein</fullName>
    </recommendedName>
</protein>
<sequence>MPVETSTLNTNLNTLPFGFKLNESNFKIWSRMIELHAAGLNKLGYLTGKDSRVEEGNSGYSKWCTEDAVVRGWLLKTMEPHLIGLFIDLSSAKEIWDSVTQTFYDGADESQFYELRCKATRTKQGGRPVNLYYAELNSVWQEIDKRRPIKMTCAADLRTRQEEIQKDRIYDFLAGLDDVFDPIRSDLLRTKSVPSIEECFNTIRREAQRQVTMMGTKTTGESSSMAIISKTPFKSRNFRAIEEAEKDKLRCSHCNGNRHTKDTCFEIHGYPDWFLEKRKQSKTKSMKRPVQTKQTESPSSFAALTTSQEKSEPCQLDQTANPSSATGNAGGEMENDAYNWIDLPQPSEQPDAGEEHPSSSGEEAGLITTGEGIELSNEGEEVENSTGKGENEFSNKEAVVHNEITPSSPQIHVQDRPDIHEVSNTENSSACTLLPTSCYSLPPRQNRGKPPDRYSPNGKISYAITNFRKVTVVNKLTGMDSLEACSSNEDILTLLRGTNRGLHLVKPVNVTILEQNLSALSLLQSIHEILLIKTQKTAAYPLHKDSSMPHFI</sequence>
<evidence type="ECO:0000313" key="3">
    <source>
        <dbReference type="Proteomes" id="UP000326939"/>
    </source>
</evidence>
<comment type="caution">
    <text evidence="2">The sequence shown here is derived from an EMBL/GenBank/DDBJ whole genome shotgun (WGS) entry which is preliminary data.</text>
</comment>
<feature type="region of interest" description="Disordered" evidence="1">
    <location>
        <begin position="280"/>
        <end position="365"/>
    </location>
</feature>
<organism evidence="2 3">
    <name type="scientific">Salix brachista</name>
    <dbReference type="NCBI Taxonomy" id="2182728"/>
    <lineage>
        <taxon>Eukaryota</taxon>
        <taxon>Viridiplantae</taxon>
        <taxon>Streptophyta</taxon>
        <taxon>Embryophyta</taxon>
        <taxon>Tracheophyta</taxon>
        <taxon>Spermatophyta</taxon>
        <taxon>Magnoliopsida</taxon>
        <taxon>eudicotyledons</taxon>
        <taxon>Gunneridae</taxon>
        <taxon>Pentapetalae</taxon>
        <taxon>rosids</taxon>
        <taxon>fabids</taxon>
        <taxon>Malpighiales</taxon>
        <taxon>Salicaceae</taxon>
        <taxon>Saliceae</taxon>
        <taxon>Salix</taxon>
    </lineage>
</organism>
<evidence type="ECO:0000256" key="1">
    <source>
        <dbReference type="SAM" id="MobiDB-lite"/>
    </source>
</evidence>
<keyword evidence="3" id="KW-1185">Reference proteome</keyword>
<name>A0A5N5JQ86_9ROSI</name>
<gene>
    <name evidence="2" type="ORF">DKX38_025877</name>
</gene>